<protein>
    <submittedName>
        <fullName evidence="2">Uncharacterized protein</fullName>
    </submittedName>
</protein>
<dbReference type="AlphaFoldDB" id="A0A4Q7E1K3"/>
<dbReference type="Proteomes" id="UP000292818">
    <property type="component" value="Unassembled WGS sequence"/>
</dbReference>
<gene>
    <name evidence="2" type="ORF">LDELB18P1_0057</name>
</gene>
<keyword evidence="1" id="KW-0732">Signal</keyword>
<feature type="signal peptide" evidence="1">
    <location>
        <begin position="1"/>
        <end position="23"/>
    </location>
</feature>
<reference evidence="2 3" key="1">
    <citation type="submission" date="2019-01" db="EMBL/GenBank/DDBJ databases">
        <title>Colonization of the human gut by bovine bacteria present in Parmesan cheese.</title>
        <authorList>
            <person name="Lugli G.A."/>
            <person name="Milani C."/>
        </authorList>
    </citation>
    <scope>NUCLEOTIDE SEQUENCE [LARGE SCALE GENOMIC DNA]</scope>
    <source>
        <strain evidence="2 3">LDELB18P1</strain>
    </source>
</reference>
<evidence type="ECO:0000313" key="3">
    <source>
        <dbReference type="Proteomes" id="UP000292818"/>
    </source>
</evidence>
<dbReference type="EMBL" id="SETJ01000006">
    <property type="protein sequence ID" value="RZM17540.1"/>
    <property type="molecule type" value="Genomic_DNA"/>
</dbReference>
<sequence length="167" mass="18270">MHLKLHKMKVIIFLVLTSTEVNAAIDNLAEQLEEAYNAAPNVDVEEMARGVMAYASGDAQETTLRRLSRGGRCSTNAFSADRFGKCMLNKMGLGELRNLAKVIFKPATVRYLKSHAWKKASALMVKAIMKYAPKKVASLAVKKLANLAVPGVGWASVAWWGGSMWLG</sequence>
<evidence type="ECO:0000256" key="1">
    <source>
        <dbReference type="SAM" id="SignalP"/>
    </source>
</evidence>
<comment type="caution">
    <text evidence="2">The sequence shown here is derived from an EMBL/GenBank/DDBJ whole genome shotgun (WGS) entry which is preliminary data.</text>
</comment>
<feature type="chain" id="PRO_5020250788" evidence="1">
    <location>
        <begin position="24"/>
        <end position="167"/>
    </location>
</feature>
<accession>A0A4Q7E1K3</accession>
<organism evidence="2 3">
    <name type="scientific">Lactobacillus delbrueckii</name>
    <dbReference type="NCBI Taxonomy" id="1584"/>
    <lineage>
        <taxon>Bacteria</taxon>
        <taxon>Bacillati</taxon>
        <taxon>Bacillota</taxon>
        <taxon>Bacilli</taxon>
        <taxon>Lactobacillales</taxon>
        <taxon>Lactobacillaceae</taxon>
        <taxon>Lactobacillus</taxon>
    </lineage>
</organism>
<proteinExistence type="predicted"/>
<name>A0A4Q7E1K3_9LACO</name>
<evidence type="ECO:0000313" key="2">
    <source>
        <dbReference type="EMBL" id="RZM17540.1"/>
    </source>
</evidence>